<dbReference type="GO" id="GO:0080044">
    <property type="term" value="F:quercetin 7-O-glucosyltransferase activity"/>
    <property type="evidence" value="ECO:0000318"/>
    <property type="project" value="GO_Central"/>
</dbReference>
<dbReference type="CDD" id="cd03784">
    <property type="entry name" value="GT1_Gtf-like"/>
    <property type="match status" value="1"/>
</dbReference>
<sequence>MAGPDMPPHAVFFPFPAQGHVKPALQLAKLLHHCHGFQATFVHTEHNCRRLLRLRGADALAGIPGFRFAAVPDSLHLPDVDASQDMSALLLSLETLAPHFRNLVSDLPPVSCVVPDIEHILIASKEMGLPCVTLWTTSACAFMALQQCQHLVNRGIVPLKGFPKLHPHEDAILSLVLRSMVCHKTTPSAVIFHTFDELEHLTITAMSNILPPIYAIGPLPLLLDQLSNSNADTLESNHTHENRACLEWLKGKRPNSVVYVSFGSITTPTNKQLVELAWGLANSRQDFLWVIRNDQEVLQHKAIGAFLTHCGWNSMLESISTGVPMLCWSFVADQHTNSRYACSEWRVGMEIGSNRKEVESAIREVMEGDKGKEMRRMAMERKEKATVAALPGGPSWVNLEKVIRGVLTVPLVEKHAEIV</sequence>
<name>A0A2K2D3M9_BRADI</name>
<evidence type="ECO:0000313" key="4">
    <source>
        <dbReference type="EnsemblPlants" id="PNT68880"/>
    </source>
</evidence>
<gene>
    <name evidence="3" type="ORF">BRADI_3g46552v3</name>
</gene>
<evidence type="ECO:0000256" key="1">
    <source>
        <dbReference type="ARBA" id="ARBA00009995"/>
    </source>
</evidence>
<dbReference type="PANTHER" id="PTHR11926">
    <property type="entry name" value="GLUCOSYL/GLUCURONOSYL TRANSFERASES"/>
    <property type="match status" value="1"/>
</dbReference>
<dbReference type="EnsemblPlants" id="PNT68880">
    <property type="protein sequence ID" value="PNT68880"/>
    <property type="gene ID" value="BRADI_3g46552v3"/>
</dbReference>
<protein>
    <recommendedName>
        <fullName evidence="6">Glycosyltransferase</fullName>
    </recommendedName>
</protein>
<keyword evidence="5" id="KW-1185">Reference proteome</keyword>
<dbReference type="Gene3D" id="3.40.50.2000">
    <property type="entry name" value="Glycogen Phosphorylase B"/>
    <property type="match status" value="4"/>
</dbReference>
<dbReference type="Pfam" id="PF00201">
    <property type="entry name" value="UDPGT"/>
    <property type="match status" value="1"/>
</dbReference>
<evidence type="ECO:0000313" key="3">
    <source>
        <dbReference type="EMBL" id="PNT68880.1"/>
    </source>
</evidence>
<dbReference type="PANTHER" id="PTHR11926:SF1498">
    <property type="entry name" value="GLYCOSYLTRANSFERASE"/>
    <property type="match status" value="1"/>
</dbReference>
<evidence type="ECO:0000313" key="5">
    <source>
        <dbReference type="Proteomes" id="UP000008810"/>
    </source>
</evidence>
<reference evidence="4" key="3">
    <citation type="submission" date="2018-08" db="UniProtKB">
        <authorList>
            <consortium name="EnsemblPlants"/>
        </authorList>
    </citation>
    <scope>IDENTIFICATION</scope>
    <source>
        <strain evidence="4">cv. Bd21</strain>
    </source>
</reference>
<comment type="similarity">
    <text evidence="1">Belongs to the UDP-glycosyltransferase family.</text>
</comment>
<dbReference type="Gramene" id="PNT68880">
    <property type="protein sequence ID" value="PNT68880"/>
    <property type="gene ID" value="BRADI_3g46552v3"/>
</dbReference>
<organism evidence="3">
    <name type="scientific">Brachypodium distachyon</name>
    <name type="common">Purple false brome</name>
    <name type="synonym">Trachynia distachya</name>
    <dbReference type="NCBI Taxonomy" id="15368"/>
    <lineage>
        <taxon>Eukaryota</taxon>
        <taxon>Viridiplantae</taxon>
        <taxon>Streptophyta</taxon>
        <taxon>Embryophyta</taxon>
        <taxon>Tracheophyta</taxon>
        <taxon>Spermatophyta</taxon>
        <taxon>Magnoliopsida</taxon>
        <taxon>Liliopsida</taxon>
        <taxon>Poales</taxon>
        <taxon>Poaceae</taxon>
        <taxon>BOP clade</taxon>
        <taxon>Pooideae</taxon>
        <taxon>Stipodae</taxon>
        <taxon>Brachypodieae</taxon>
        <taxon>Brachypodium</taxon>
    </lineage>
</organism>
<proteinExistence type="inferred from homology"/>
<evidence type="ECO:0000256" key="2">
    <source>
        <dbReference type="ARBA" id="ARBA00022679"/>
    </source>
</evidence>
<reference evidence="3 4" key="1">
    <citation type="journal article" date="2010" name="Nature">
        <title>Genome sequencing and analysis of the model grass Brachypodium distachyon.</title>
        <authorList>
            <consortium name="International Brachypodium Initiative"/>
        </authorList>
    </citation>
    <scope>NUCLEOTIDE SEQUENCE [LARGE SCALE GENOMIC DNA]</scope>
    <source>
        <strain evidence="3 4">Bd21</strain>
    </source>
</reference>
<dbReference type="GO" id="GO:0005737">
    <property type="term" value="C:cytoplasm"/>
    <property type="evidence" value="ECO:0000318"/>
    <property type="project" value="GO_Central"/>
</dbReference>
<dbReference type="InParanoid" id="A0A2K2D3M9"/>
<dbReference type="InterPro" id="IPR002213">
    <property type="entry name" value="UDP_glucos_trans"/>
</dbReference>
<accession>A0A2K2D3M9</accession>
<dbReference type="OrthoDB" id="5835829at2759"/>
<reference evidence="3" key="2">
    <citation type="submission" date="2017-06" db="EMBL/GenBank/DDBJ databases">
        <title>WGS assembly of Brachypodium distachyon.</title>
        <authorList>
            <consortium name="The International Brachypodium Initiative"/>
            <person name="Lucas S."/>
            <person name="Harmon-Smith M."/>
            <person name="Lail K."/>
            <person name="Tice H."/>
            <person name="Grimwood J."/>
            <person name="Bruce D."/>
            <person name="Barry K."/>
            <person name="Shu S."/>
            <person name="Lindquist E."/>
            <person name="Wang M."/>
            <person name="Pitluck S."/>
            <person name="Vogel J.P."/>
            <person name="Garvin D.F."/>
            <person name="Mockler T.C."/>
            <person name="Schmutz J."/>
            <person name="Rokhsar D."/>
            <person name="Bevan M.W."/>
        </authorList>
    </citation>
    <scope>NUCLEOTIDE SEQUENCE</scope>
    <source>
        <strain evidence="3">Bd21</strain>
    </source>
</reference>
<keyword evidence="2" id="KW-0808">Transferase</keyword>
<dbReference type="AlphaFoldDB" id="A0A2K2D3M9"/>
<dbReference type="Proteomes" id="UP000008810">
    <property type="component" value="Chromosome 3"/>
</dbReference>
<evidence type="ECO:0008006" key="6">
    <source>
        <dbReference type="Google" id="ProtNLM"/>
    </source>
</evidence>
<dbReference type="SUPFAM" id="SSF53756">
    <property type="entry name" value="UDP-Glycosyltransferase/glycogen phosphorylase"/>
    <property type="match status" value="1"/>
</dbReference>
<dbReference type="FunCoup" id="A0A2K2D3M9">
    <property type="interactions" value="31"/>
</dbReference>
<dbReference type="EMBL" id="CM000882">
    <property type="protein sequence ID" value="PNT68880.1"/>
    <property type="molecule type" value="Genomic_DNA"/>
</dbReference>
<dbReference type="GO" id="GO:0080043">
    <property type="term" value="F:quercetin 3-O-glucosyltransferase activity"/>
    <property type="evidence" value="ECO:0000318"/>
    <property type="project" value="GO_Central"/>
</dbReference>